<keyword evidence="2" id="KW-1185">Reference proteome</keyword>
<reference evidence="1" key="1">
    <citation type="submission" date="2022-09" db="EMBL/GenBank/DDBJ databases">
        <title>A Global Phylogenomic Analysis of the Shiitake Genus Lentinula.</title>
        <authorList>
            <consortium name="DOE Joint Genome Institute"/>
            <person name="Sierra-Patev S."/>
            <person name="Min B."/>
            <person name="Naranjo-Ortiz M."/>
            <person name="Looney B."/>
            <person name="Konkel Z."/>
            <person name="Slot J.C."/>
            <person name="Sakamoto Y."/>
            <person name="Steenwyk J.L."/>
            <person name="Rokas A."/>
            <person name="Carro J."/>
            <person name="Camarero S."/>
            <person name="Ferreira P."/>
            <person name="Molpeceres G."/>
            <person name="Ruiz-Duenas F.J."/>
            <person name="Serrano A."/>
            <person name="Henrissat B."/>
            <person name="Drula E."/>
            <person name="Hughes K.W."/>
            <person name="Mata J.L."/>
            <person name="Ishikawa N.K."/>
            <person name="Vargas-Isla R."/>
            <person name="Ushijima S."/>
            <person name="Smith C.A."/>
            <person name="Ahrendt S."/>
            <person name="Andreopoulos W."/>
            <person name="He G."/>
            <person name="Labutti K."/>
            <person name="Lipzen A."/>
            <person name="Ng V."/>
            <person name="Riley R."/>
            <person name="Sandor L."/>
            <person name="Barry K."/>
            <person name="Martinez A.T."/>
            <person name="Xiao Y."/>
            <person name="Gibbons J.G."/>
            <person name="Terashima K."/>
            <person name="Grigoriev I.V."/>
            <person name="Hibbett D.S."/>
        </authorList>
    </citation>
    <scope>NUCLEOTIDE SEQUENCE</scope>
    <source>
        <strain evidence="1">TMI1499</strain>
    </source>
</reference>
<evidence type="ECO:0000313" key="2">
    <source>
        <dbReference type="Proteomes" id="UP001163835"/>
    </source>
</evidence>
<gene>
    <name evidence="1" type="ORF">F5876DRAFT_40738</name>
</gene>
<accession>A0ACC1U1K4</accession>
<protein>
    <submittedName>
        <fullName evidence="1">Uncharacterized protein</fullName>
    </submittedName>
</protein>
<name>A0ACC1U1K4_9AGAR</name>
<proteinExistence type="predicted"/>
<evidence type="ECO:0000313" key="1">
    <source>
        <dbReference type="EMBL" id="KAJ3810917.1"/>
    </source>
</evidence>
<sequence>MDILLRWYPEYKHVFVYDNAPSHLKRPDGTLSARKMPKGPSDKFFPEVNQRDANGNLVHRPDGKVAKVKMQMEPATFANGKPQSLYFPIDHPKAGWFKGIDEILSERGISTAGKKLECPKFKCPAESTDCCARRMLFSQPDFINVPSILEAQCQARGFDLILLPKFHCELNPIEQCWGYAKRIYRFYPESSREEDLRKNTLEALEQVPLLTIRRFFTQSMRFMDAYARGLNGRQAAWAARKYKGHCVLPESIMNELFDQNIT</sequence>
<comment type="caution">
    <text evidence="1">The sequence shown here is derived from an EMBL/GenBank/DDBJ whole genome shotgun (WGS) entry which is preliminary data.</text>
</comment>
<dbReference type="Proteomes" id="UP001163835">
    <property type="component" value="Unassembled WGS sequence"/>
</dbReference>
<dbReference type="EMBL" id="MU795080">
    <property type="protein sequence ID" value="KAJ3810917.1"/>
    <property type="molecule type" value="Genomic_DNA"/>
</dbReference>
<organism evidence="1 2">
    <name type="scientific">Lentinula aff. lateritia</name>
    <dbReference type="NCBI Taxonomy" id="2804960"/>
    <lineage>
        <taxon>Eukaryota</taxon>
        <taxon>Fungi</taxon>
        <taxon>Dikarya</taxon>
        <taxon>Basidiomycota</taxon>
        <taxon>Agaricomycotina</taxon>
        <taxon>Agaricomycetes</taxon>
        <taxon>Agaricomycetidae</taxon>
        <taxon>Agaricales</taxon>
        <taxon>Marasmiineae</taxon>
        <taxon>Omphalotaceae</taxon>
        <taxon>Lentinula</taxon>
    </lineage>
</organism>